<evidence type="ECO:0000256" key="1">
    <source>
        <dbReference type="SAM" id="Phobius"/>
    </source>
</evidence>
<keyword evidence="3" id="KW-1185">Reference proteome</keyword>
<dbReference type="Proteomes" id="UP000076128">
    <property type="component" value="Chromosome"/>
</dbReference>
<dbReference type="EMBL" id="CP012661">
    <property type="protein sequence ID" value="AMY70846.1"/>
    <property type="molecule type" value="Genomic_DNA"/>
</dbReference>
<keyword evidence="1" id="KW-0472">Membrane</keyword>
<gene>
    <name evidence="2" type="ORF">AKL17_3622</name>
</gene>
<dbReference type="KEGG" id="daa:AKL17_3622"/>
<keyword evidence="1" id="KW-0812">Transmembrane</keyword>
<evidence type="ECO:0000313" key="3">
    <source>
        <dbReference type="Proteomes" id="UP000076128"/>
    </source>
</evidence>
<dbReference type="OrthoDB" id="7632202at2"/>
<proteinExistence type="predicted"/>
<sequence length="92" mass="10814">MIAFLRLAAIGFVVLTGVYWLISIYARSVRREALEKRWDEDQAEGDVPGDRDAYVRAGMRIYERRLRRWLIGLVYVVPALVVLLLIWRNNYS</sequence>
<evidence type="ECO:0000313" key="2">
    <source>
        <dbReference type="EMBL" id="AMY70846.1"/>
    </source>
</evidence>
<keyword evidence="1" id="KW-1133">Transmembrane helix</keyword>
<accession>A0A159Z6B1</accession>
<organism evidence="2 3">
    <name type="scientific">Frigidibacter mobilis</name>
    <dbReference type="NCBI Taxonomy" id="1335048"/>
    <lineage>
        <taxon>Bacteria</taxon>
        <taxon>Pseudomonadati</taxon>
        <taxon>Pseudomonadota</taxon>
        <taxon>Alphaproteobacteria</taxon>
        <taxon>Rhodobacterales</taxon>
        <taxon>Paracoccaceae</taxon>
        <taxon>Frigidibacter</taxon>
    </lineage>
</organism>
<protein>
    <recommendedName>
        <fullName evidence="4">Cation/multidrug efflux pump</fullName>
    </recommendedName>
</protein>
<feature type="transmembrane region" description="Helical" evidence="1">
    <location>
        <begin position="69"/>
        <end position="87"/>
    </location>
</feature>
<dbReference type="AlphaFoldDB" id="A0A159Z6B1"/>
<feature type="transmembrane region" description="Helical" evidence="1">
    <location>
        <begin position="6"/>
        <end position="26"/>
    </location>
</feature>
<dbReference type="RefSeq" id="WP_066815512.1">
    <property type="nucleotide sequence ID" value="NZ_CP012661.1"/>
</dbReference>
<dbReference type="STRING" id="1335048.AKL17_3622"/>
<name>A0A159Z6B1_9RHOB</name>
<reference evidence="2 3" key="1">
    <citation type="submission" date="2015-09" db="EMBL/GenBank/DDBJ databases">
        <title>Complete genome sequence of Defluviimonas alba cai42t isolated from an oilfield in Xinjiang.</title>
        <authorList>
            <person name="Geng S."/>
            <person name="Pan X."/>
            <person name="Wu X."/>
        </authorList>
    </citation>
    <scope>NUCLEOTIDE SEQUENCE [LARGE SCALE GENOMIC DNA]</scope>
    <source>
        <strain evidence="3">cai42</strain>
    </source>
</reference>
<evidence type="ECO:0008006" key="4">
    <source>
        <dbReference type="Google" id="ProtNLM"/>
    </source>
</evidence>